<dbReference type="SUPFAM" id="SSF53098">
    <property type="entry name" value="Ribonuclease H-like"/>
    <property type="match status" value="1"/>
</dbReference>
<dbReference type="InterPro" id="IPR044730">
    <property type="entry name" value="RNase_H-like_dom_plant"/>
</dbReference>
<keyword evidence="3" id="KW-1185">Reference proteome</keyword>
<dbReference type="Gene3D" id="3.30.420.10">
    <property type="entry name" value="Ribonuclease H-like superfamily/Ribonuclease H"/>
    <property type="match status" value="1"/>
</dbReference>
<accession>A0A7J9IHX3</accession>
<dbReference type="InterPro" id="IPR012337">
    <property type="entry name" value="RNaseH-like_sf"/>
</dbReference>
<name>A0A7J9IHX3_9ROSI</name>
<dbReference type="PANTHER" id="PTHR47723">
    <property type="entry name" value="OS05G0353850 PROTEIN"/>
    <property type="match status" value="1"/>
</dbReference>
<evidence type="ECO:0000259" key="1">
    <source>
        <dbReference type="Pfam" id="PF13456"/>
    </source>
</evidence>
<dbReference type="Proteomes" id="UP000593575">
    <property type="component" value="Unassembled WGS sequence"/>
</dbReference>
<evidence type="ECO:0000313" key="3">
    <source>
        <dbReference type="Proteomes" id="UP000593575"/>
    </source>
</evidence>
<dbReference type="EMBL" id="JABFAE010000001">
    <property type="protein sequence ID" value="MBA0821712.1"/>
    <property type="molecule type" value="Genomic_DNA"/>
</dbReference>
<dbReference type="Pfam" id="PF13456">
    <property type="entry name" value="RVT_3"/>
    <property type="match status" value="1"/>
</dbReference>
<dbReference type="PANTHER" id="PTHR47723:SF13">
    <property type="entry name" value="PUTATIVE-RELATED"/>
    <property type="match status" value="1"/>
</dbReference>
<sequence>MKGGATNLQMMPHVWHVEDVLNLVDMSDACHSSSLFGTLCWRIWKQRNPVVFQEQHFFSEDILMQSVSWAAAYRQGSQNPNTWIHRQLLQVGWKLPPTGWVKLNTDATVERSSLRASIGGLLRGNYGSWIVGFCKNVGVCSVQKAELWSIMEGLQLAWSKGIRRLIVENDIKTIIHMLNGNETSTNPCGTVRGIGEVCRRKWEIKFERIYREAIKDFLSKLS</sequence>
<dbReference type="GO" id="GO:0003676">
    <property type="term" value="F:nucleic acid binding"/>
    <property type="evidence" value="ECO:0007669"/>
    <property type="project" value="InterPro"/>
</dbReference>
<comment type="caution">
    <text evidence="2">The sequence shown here is derived from an EMBL/GenBank/DDBJ whole genome shotgun (WGS) entry which is preliminary data.</text>
</comment>
<gene>
    <name evidence="2" type="ORF">Goarm_018552</name>
</gene>
<reference evidence="2 3" key="1">
    <citation type="journal article" date="2019" name="Genome Biol. Evol.">
        <title>Insights into the evolution of the New World diploid cottons (Gossypium, subgenus Houzingenia) based on genome sequencing.</title>
        <authorList>
            <person name="Grover C.E."/>
            <person name="Arick M.A. 2nd"/>
            <person name="Thrash A."/>
            <person name="Conover J.L."/>
            <person name="Sanders W.S."/>
            <person name="Peterson D.G."/>
            <person name="Frelichowski J.E."/>
            <person name="Scheffler J.A."/>
            <person name="Scheffler B.E."/>
            <person name="Wendel J.F."/>
        </authorList>
    </citation>
    <scope>NUCLEOTIDE SEQUENCE [LARGE SCALE GENOMIC DNA]</scope>
    <source>
        <strain evidence="2">6</strain>
        <tissue evidence="2">Leaf</tissue>
    </source>
</reference>
<evidence type="ECO:0000313" key="2">
    <source>
        <dbReference type="EMBL" id="MBA0821712.1"/>
    </source>
</evidence>
<organism evidence="2 3">
    <name type="scientific">Gossypium armourianum</name>
    <dbReference type="NCBI Taxonomy" id="34283"/>
    <lineage>
        <taxon>Eukaryota</taxon>
        <taxon>Viridiplantae</taxon>
        <taxon>Streptophyta</taxon>
        <taxon>Embryophyta</taxon>
        <taxon>Tracheophyta</taxon>
        <taxon>Spermatophyta</taxon>
        <taxon>Magnoliopsida</taxon>
        <taxon>eudicotyledons</taxon>
        <taxon>Gunneridae</taxon>
        <taxon>Pentapetalae</taxon>
        <taxon>rosids</taxon>
        <taxon>malvids</taxon>
        <taxon>Malvales</taxon>
        <taxon>Malvaceae</taxon>
        <taxon>Malvoideae</taxon>
        <taxon>Gossypium</taxon>
    </lineage>
</organism>
<protein>
    <recommendedName>
        <fullName evidence="1">RNase H type-1 domain-containing protein</fullName>
    </recommendedName>
</protein>
<dbReference type="GO" id="GO:0004523">
    <property type="term" value="F:RNA-DNA hybrid ribonuclease activity"/>
    <property type="evidence" value="ECO:0007669"/>
    <property type="project" value="InterPro"/>
</dbReference>
<dbReference type="AlphaFoldDB" id="A0A7J9IHX3"/>
<dbReference type="CDD" id="cd06222">
    <property type="entry name" value="RNase_H_like"/>
    <property type="match status" value="1"/>
</dbReference>
<feature type="domain" description="RNase H type-1" evidence="1">
    <location>
        <begin position="104"/>
        <end position="215"/>
    </location>
</feature>
<dbReference type="InterPro" id="IPR053151">
    <property type="entry name" value="RNase_H-like"/>
</dbReference>
<dbReference type="InterPro" id="IPR036397">
    <property type="entry name" value="RNaseH_sf"/>
</dbReference>
<dbReference type="InterPro" id="IPR002156">
    <property type="entry name" value="RNaseH_domain"/>
</dbReference>
<proteinExistence type="predicted"/>